<dbReference type="Proteomes" id="UP001560573">
    <property type="component" value="Unassembled WGS sequence"/>
</dbReference>
<accession>A0ABV3ZN80</accession>
<gene>
    <name evidence="1" type="ORF">QTN47_25775</name>
</gene>
<organism evidence="1 2">
    <name type="scientific">Danxiaibacter flavus</name>
    <dbReference type="NCBI Taxonomy" id="3049108"/>
    <lineage>
        <taxon>Bacteria</taxon>
        <taxon>Pseudomonadati</taxon>
        <taxon>Bacteroidota</taxon>
        <taxon>Chitinophagia</taxon>
        <taxon>Chitinophagales</taxon>
        <taxon>Chitinophagaceae</taxon>
        <taxon>Danxiaibacter</taxon>
    </lineage>
</organism>
<dbReference type="EMBL" id="JAULBC010000011">
    <property type="protein sequence ID" value="MEX6690945.1"/>
    <property type="molecule type" value="Genomic_DNA"/>
</dbReference>
<keyword evidence="2" id="KW-1185">Reference proteome</keyword>
<name>A0ABV3ZN80_9BACT</name>
<comment type="caution">
    <text evidence="1">The sequence shown here is derived from an EMBL/GenBank/DDBJ whole genome shotgun (WGS) entry which is preliminary data.</text>
</comment>
<dbReference type="RefSeq" id="WP_369332361.1">
    <property type="nucleotide sequence ID" value="NZ_JAULBC010000011.1"/>
</dbReference>
<protein>
    <recommendedName>
        <fullName evidence="3">DUF1093 domain-containing protein</fullName>
    </recommendedName>
</protein>
<reference evidence="1 2" key="1">
    <citation type="submission" date="2023-07" db="EMBL/GenBank/DDBJ databases">
        <authorList>
            <person name="Lian W.-H."/>
        </authorList>
    </citation>
    <scope>NUCLEOTIDE SEQUENCE [LARGE SCALE GENOMIC DNA]</scope>
    <source>
        <strain evidence="1 2">SYSU DXS3180</strain>
    </source>
</reference>
<evidence type="ECO:0000313" key="1">
    <source>
        <dbReference type="EMBL" id="MEX6690945.1"/>
    </source>
</evidence>
<evidence type="ECO:0008006" key="3">
    <source>
        <dbReference type="Google" id="ProtNLM"/>
    </source>
</evidence>
<proteinExistence type="predicted"/>
<sequence>MKSKQSNWTIPLLVTAAIILSICTYKAGNDEKEELKKYPGETIGIIYKYGSDAKGHSHVDYYYLVDGKKYKDFSMLKKFGDSQFDTSHIGEKYTVIYSTRNPKINQIDFDRPQE</sequence>
<evidence type="ECO:0000313" key="2">
    <source>
        <dbReference type="Proteomes" id="UP001560573"/>
    </source>
</evidence>